<organism evidence="1">
    <name type="scientific">Cacopsylla melanoneura</name>
    <dbReference type="NCBI Taxonomy" id="428564"/>
    <lineage>
        <taxon>Eukaryota</taxon>
        <taxon>Metazoa</taxon>
        <taxon>Ecdysozoa</taxon>
        <taxon>Arthropoda</taxon>
        <taxon>Hexapoda</taxon>
        <taxon>Insecta</taxon>
        <taxon>Pterygota</taxon>
        <taxon>Neoptera</taxon>
        <taxon>Paraneoptera</taxon>
        <taxon>Hemiptera</taxon>
        <taxon>Sternorrhyncha</taxon>
        <taxon>Psylloidea</taxon>
        <taxon>Psyllidae</taxon>
        <taxon>Psyllinae</taxon>
        <taxon>Cacopsylla</taxon>
    </lineage>
</organism>
<name>A0A8D8QQ80_9HEMI</name>
<accession>A0A8D8QQ80</accession>
<evidence type="ECO:0000313" key="1">
    <source>
        <dbReference type="EMBL" id="CAG6635202.1"/>
    </source>
</evidence>
<dbReference type="AlphaFoldDB" id="A0A8D8QQ80"/>
<protein>
    <submittedName>
        <fullName evidence="1">Uncharacterized protein</fullName>
    </submittedName>
</protein>
<reference evidence="1" key="1">
    <citation type="submission" date="2021-05" db="EMBL/GenBank/DDBJ databases">
        <authorList>
            <person name="Alioto T."/>
            <person name="Alioto T."/>
            <person name="Gomez Garrido J."/>
        </authorList>
    </citation>
    <scope>NUCLEOTIDE SEQUENCE</scope>
</reference>
<sequence length="104" mass="13137">MKDKYRIRNEEIRRTVQEVSMEEKIMKRRLRWHGHLQRMENERLPKKMYNLRIEGNRPKGRPRYRYHDVIKIDIGKKGGCWNDIETRELFKDRFWWRGFIHRPV</sequence>
<dbReference type="EMBL" id="HBUF01089208">
    <property type="protein sequence ID" value="CAG6635202.1"/>
    <property type="molecule type" value="Transcribed_RNA"/>
</dbReference>
<proteinExistence type="predicted"/>